<comment type="caution">
    <text evidence="7">The sequence shown here is derived from an EMBL/GenBank/DDBJ whole genome shotgun (WGS) entry which is preliminary data.</text>
</comment>
<organism evidence="7 8">
    <name type="scientific">Vibrio ishigakensis</name>
    <dbReference type="NCBI Taxonomy" id="1481914"/>
    <lineage>
        <taxon>Bacteria</taxon>
        <taxon>Pseudomonadati</taxon>
        <taxon>Pseudomonadota</taxon>
        <taxon>Gammaproteobacteria</taxon>
        <taxon>Vibrionales</taxon>
        <taxon>Vibrionaceae</taxon>
        <taxon>Vibrio</taxon>
    </lineage>
</organism>
<evidence type="ECO:0000313" key="7">
    <source>
        <dbReference type="EMBL" id="GAM61084.1"/>
    </source>
</evidence>
<comment type="subcellular location">
    <subcellularLocation>
        <location evidence="1">Membrane</location>
        <topology evidence="1">Multi-pass membrane protein</topology>
    </subcellularLocation>
</comment>
<gene>
    <name evidence="7" type="ORF">JCM19232_4026</name>
</gene>
<dbReference type="InterPro" id="IPR005226">
    <property type="entry name" value="UPF0014_fam"/>
</dbReference>
<dbReference type="PANTHER" id="PTHR30028:SF0">
    <property type="entry name" value="PROTEIN ALUMINUM SENSITIVE 3"/>
    <property type="match status" value="1"/>
</dbReference>
<keyword evidence="5 6" id="KW-0472">Membrane</keyword>
<proteinExistence type="inferred from homology"/>
<evidence type="ECO:0000256" key="4">
    <source>
        <dbReference type="ARBA" id="ARBA00022989"/>
    </source>
</evidence>
<dbReference type="PANTHER" id="PTHR30028">
    <property type="entry name" value="UPF0014 INNER MEMBRANE PROTEIN YBBM-RELATED"/>
    <property type="match status" value="1"/>
</dbReference>
<reference evidence="7 8" key="1">
    <citation type="submission" date="2015-01" db="EMBL/GenBank/DDBJ databases">
        <title>Vibrio sp. C5 JCM 19232 whole genome shotgun sequence.</title>
        <authorList>
            <person name="Sawabe T."/>
            <person name="Meirelles P."/>
            <person name="Feng G."/>
            <person name="Sayaka M."/>
            <person name="Hattori M."/>
            <person name="Ohkuma M."/>
        </authorList>
    </citation>
    <scope>NUCLEOTIDE SEQUENCE [LARGE SCALE GENOMIC DNA]</scope>
    <source>
        <strain evidence="7 8">JCM19232</strain>
    </source>
</reference>
<dbReference type="AlphaFoldDB" id="A0A0B8PE24"/>
<dbReference type="Proteomes" id="UP000031670">
    <property type="component" value="Unassembled WGS sequence"/>
</dbReference>
<comment type="similarity">
    <text evidence="2">Belongs to the UPF0014 family.</text>
</comment>
<keyword evidence="3 6" id="KW-0812">Transmembrane</keyword>
<name>A0A0B8PE24_9VIBR</name>
<dbReference type="GO" id="GO:0005886">
    <property type="term" value="C:plasma membrane"/>
    <property type="evidence" value="ECO:0007669"/>
    <property type="project" value="TreeGrafter"/>
</dbReference>
<dbReference type="EMBL" id="BBSA01000002">
    <property type="protein sequence ID" value="GAM61084.1"/>
    <property type="molecule type" value="Genomic_DNA"/>
</dbReference>
<reference evidence="7 8" key="2">
    <citation type="submission" date="2015-01" db="EMBL/GenBank/DDBJ databases">
        <authorList>
            <consortium name="NBRP consortium"/>
            <person name="Sawabe T."/>
            <person name="Meirelles P."/>
            <person name="Feng G."/>
            <person name="Sayaka M."/>
            <person name="Hattori M."/>
            <person name="Ohkuma M."/>
        </authorList>
    </citation>
    <scope>NUCLEOTIDE SEQUENCE [LARGE SCALE GENOMIC DNA]</scope>
    <source>
        <strain evidence="7 8">JCM19232</strain>
    </source>
</reference>
<sequence length="154" mass="16770">MDSHHDWRWCQRIIGKAKLPKKSLLMPVSTGLLVGLAPVLFLLCWMVIQPEPFHSAQYVIPLAGMLLGNSLSANIVALQNLYTAFQERRHEYEAAIALAAPPMYATRPFVQAAMQKSFAPTLASMSTMGLVTLPGMMTGQILGGASPMVQSNIS</sequence>
<evidence type="ECO:0000313" key="8">
    <source>
        <dbReference type="Proteomes" id="UP000031670"/>
    </source>
</evidence>
<protein>
    <submittedName>
        <fullName evidence="7">YbbM seven transmembrane helix protein</fullName>
    </submittedName>
</protein>
<keyword evidence="4 6" id="KW-1133">Transmembrane helix</keyword>
<feature type="transmembrane region" description="Helical" evidence="6">
    <location>
        <begin position="24"/>
        <end position="48"/>
    </location>
</feature>
<evidence type="ECO:0000256" key="2">
    <source>
        <dbReference type="ARBA" id="ARBA00005268"/>
    </source>
</evidence>
<dbReference type="Pfam" id="PF03649">
    <property type="entry name" value="UPF0014"/>
    <property type="match status" value="1"/>
</dbReference>
<evidence type="ECO:0000256" key="5">
    <source>
        <dbReference type="ARBA" id="ARBA00023136"/>
    </source>
</evidence>
<evidence type="ECO:0000256" key="3">
    <source>
        <dbReference type="ARBA" id="ARBA00022692"/>
    </source>
</evidence>
<evidence type="ECO:0000256" key="1">
    <source>
        <dbReference type="ARBA" id="ARBA00004141"/>
    </source>
</evidence>
<feature type="transmembrane region" description="Helical" evidence="6">
    <location>
        <begin position="60"/>
        <end position="82"/>
    </location>
</feature>
<evidence type="ECO:0000256" key="6">
    <source>
        <dbReference type="SAM" id="Phobius"/>
    </source>
</evidence>
<accession>A0A0B8PE24</accession>